<protein>
    <recommendedName>
        <fullName evidence="5">Cache domain-containing protein</fullName>
    </recommendedName>
</protein>
<organism evidence="3 4">
    <name type="scientific">Anaerovibrio lipolyticus DSM 3074</name>
    <dbReference type="NCBI Taxonomy" id="1120997"/>
    <lineage>
        <taxon>Bacteria</taxon>
        <taxon>Bacillati</taxon>
        <taxon>Bacillota</taxon>
        <taxon>Negativicutes</taxon>
        <taxon>Selenomonadales</taxon>
        <taxon>Selenomonadaceae</taxon>
        <taxon>Anaerovibrio</taxon>
    </lineage>
</organism>
<keyword evidence="2" id="KW-0472">Membrane</keyword>
<name>A0A1M6FMR5_9FIRM</name>
<dbReference type="OrthoDB" id="1669002at2"/>
<proteinExistence type="predicted"/>
<evidence type="ECO:0000313" key="3">
    <source>
        <dbReference type="EMBL" id="SHI98899.1"/>
    </source>
</evidence>
<accession>A0A1M6FMR5</accession>
<dbReference type="AlphaFoldDB" id="A0A1M6FMR5"/>
<feature type="region of interest" description="Disordered" evidence="1">
    <location>
        <begin position="353"/>
        <end position="392"/>
    </location>
</feature>
<evidence type="ECO:0000256" key="1">
    <source>
        <dbReference type="SAM" id="MobiDB-lite"/>
    </source>
</evidence>
<gene>
    <name evidence="3" type="ORF">SAMN02745671_02323</name>
</gene>
<dbReference type="RefSeq" id="WP_080326184.1">
    <property type="nucleotide sequence ID" value="NZ_FQYW01000022.1"/>
</dbReference>
<keyword evidence="2" id="KW-0812">Transmembrane</keyword>
<evidence type="ECO:0000313" key="4">
    <source>
        <dbReference type="Proteomes" id="UP000191240"/>
    </source>
</evidence>
<feature type="transmembrane region" description="Helical" evidence="2">
    <location>
        <begin position="15"/>
        <end position="40"/>
    </location>
</feature>
<reference evidence="3 4" key="1">
    <citation type="submission" date="2016-11" db="EMBL/GenBank/DDBJ databases">
        <authorList>
            <person name="Jaros S."/>
            <person name="Januszkiewicz K."/>
            <person name="Wedrychowicz H."/>
        </authorList>
    </citation>
    <scope>NUCLEOTIDE SEQUENCE [LARGE SCALE GENOMIC DNA]</scope>
    <source>
        <strain evidence="3 4">DSM 3074</strain>
    </source>
</reference>
<sequence>MTQVKSIKNIWLNKWLVSSVVFLFVAVAVYIGLMGMYQYIHKTNMEDTQKVADQYGASLQYVTRDFAANTIYLADVAQKQRANDAWFIPAAQSAIQSDNHVAGVQYTPVGRAPMAYPAGFSFAGDQKLAAVFAKMQDMVMSGDGESLAVGPVTKQDGSMVVIAMSPVLAYNNRTAKFDYIGNVAEILKMPDAIQDDSYHALVNSGYDYALYGNNKDMDHDGLIGRSEGDIGDSFASSSARVPGGYWQIKLAPQDSWTQQGSPLSLGVGIVMGLLIGAITFFVLKSREPKQPLMAHANRELDGDILNEEIPIEDVPEEELDDMERALLKRRRFHQQFRQSQAEGSVVEYELSSSVVENNANSTEEQEIIADGEAKTDSEAKTDTEGTESDGKK</sequence>
<keyword evidence="2" id="KW-1133">Transmembrane helix</keyword>
<feature type="transmembrane region" description="Helical" evidence="2">
    <location>
        <begin position="263"/>
        <end position="283"/>
    </location>
</feature>
<evidence type="ECO:0000256" key="2">
    <source>
        <dbReference type="SAM" id="Phobius"/>
    </source>
</evidence>
<evidence type="ECO:0008006" key="5">
    <source>
        <dbReference type="Google" id="ProtNLM"/>
    </source>
</evidence>
<dbReference type="EMBL" id="FQYW01000022">
    <property type="protein sequence ID" value="SHI98899.1"/>
    <property type="molecule type" value="Genomic_DNA"/>
</dbReference>
<feature type="compositionally biased region" description="Basic and acidic residues" evidence="1">
    <location>
        <begin position="371"/>
        <end position="392"/>
    </location>
</feature>
<dbReference type="Proteomes" id="UP000191240">
    <property type="component" value="Unassembled WGS sequence"/>
</dbReference>